<dbReference type="AlphaFoldDB" id="A0A285KX69"/>
<dbReference type="EMBL" id="OBEG01000001">
    <property type="protein sequence ID" value="SNY76843.1"/>
    <property type="molecule type" value="Genomic_DNA"/>
</dbReference>
<organism evidence="2 3">
    <name type="scientific">Nocardia amikacinitolerans</name>
    <dbReference type="NCBI Taxonomy" id="756689"/>
    <lineage>
        <taxon>Bacteria</taxon>
        <taxon>Bacillati</taxon>
        <taxon>Actinomycetota</taxon>
        <taxon>Actinomycetes</taxon>
        <taxon>Mycobacteriales</taxon>
        <taxon>Nocardiaceae</taxon>
        <taxon>Nocardia</taxon>
    </lineage>
</organism>
<protein>
    <submittedName>
        <fullName evidence="2">Uncharacterized protein</fullName>
    </submittedName>
</protein>
<evidence type="ECO:0000313" key="2">
    <source>
        <dbReference type="EMBL" id="SNY76843.1"/>
    </source>
</evidence>
<feature type="transmembrane region" description="Helical" evidence="1">
    <location>
        <begin position="64"/>
        <end position="84"/>
    </location>
</feature>
<evidence type="ECO:0000313" key="3">
    <source>
        <dbReference type="Proteomes" id="UP000219565"/>
    </source>
</evidence>
<keyword evidence="3" id="KW-1185">Reference proteome</keyword>
<evidence type="ECO:0000256" key="1">
    <source>
        <dbReference type="SAM" id="Phobius"/>
    </source>
</evidence>
<dbReference type="Proteomes" id="UP000219565">
    <property type="component" value="Unassembled WGS sequence"/>
</dbReference>
<keyword evidence="1" id="KW-0472">Membrane</keyword>
<gene>
    <name evidence="2" type="ORF">SAMN04244553_0838</name>
</gene>
<name>A0A285KX69_9NOCA</name>
<sequence>MIVGSLLICGFPGIWYNNIRRPVLVDPTALTWALGSAVLSLAGWWFAALIVALIAACMKETAPVFAAAFCLNPLLLIGVAAPVVRRATAKAGPDTHNSKALADPLGSARKAHAEHVFDPRVMLLPWGAGMLAVFVTDPVIALLLVLSLLLGYGQLVVAVNTARLYQWAAPAVALAAASVIPPGWAAAVLTAHLFNPLAGNGR</sequence>
<feature type="transmembrane region" description="Helical" evidence="1">
    <location>
        <begin position="126"/>
        <end position="152"/>
    </location>
</feature>
<keyword evidence="1" id="KW-0812">Transmembrane</keyword>
<proteinExistence type="predicted"/>
<reference evidence="2 3" key="1">
    <citation type="submission" date="2017-09" db="EMBL/GenBank/DDBJ databases">
        <authorList>
            <person name="Ehlers B."/>
            <person name="Leendertz F.H."/>
        </authorList>
    </citation>
    <scope>NUCLEOTIDE SEQUENCE [LARGE SCALE GENOMIC DNA]</scope>
    <source>
        <strain evidence="2 3">DSM 45537</strain>
    </source>
</reference>
<feature type="transmembrane region" description="Helical" evidence="1">
    <location>
        <begin position="164"/>
        <end position="187"/>
    </location>
</feature>
<accession>A0A285KX69</accession>
<feature type="transmembrane region" description="Helical" evidence="1">
    <location>
        <begin position="32"/>
        <end position="57"/>
    </location>
</feature>
<keyword evidence="1" id="KW-1133">Transmembrane helix</keyword>